<keyword evidence="4" id="KW-1185">Reference proteome</keyword>
<sequence>MLSLFYFRLRMGILKSSITFFGMDEENISDLKNQAPRGSTAKILLLGDFDPEGDRIIRDPYYDRGSEGFEKCYQQCIRSCNGFLDSLNK</sequence>
<evidence type="ECO:0000313" key="3">
    <source>
        <dbReference type="EMBL" id="KAJ8943889.1"/>
    </source>
</evidence>
<comment type="caution">
    <text evidence="3">The sequence shown here is derived from an EMBL/GenBank/DDBJ whole genome shotgun (WGS) entry which is preliminary data.</text>
</comment>
<dbReference type="InterPro" id="IPR050438">
    <property type="entry name" value="LMW_PTPase"/>
</dbReference>
<name>A0AAV8XXI4_9CUCU</name>
<feature type="domain" description="Phosphotyrosine protein phosphatase I" evidence="2">
    <location>
        <begin position="22"/>
        <end position="84"/>
    </location>
</feature>
<evidence type="ECO:0000256" key="1">
    <source>
        <dbReference type="ARBA" id="ARBA00013064"/>
    </source>
</evidence>
<proteinExistence type="predicted"/>
<evidence type="ECO:0000259" key="2">
    <source>
        <dbReference type="Pfam" id="PF01451"/>
    </source>
</evidence>
<dbReference type="Pfam" id="PF01451">
    <property type="entry name" value="LMWPc"/>
    <property type="match status" value="1"/>
</dbReference>
<reference evidence="3" key="1">
    <citation type="journal article" date="2023" name="Insect Mol. Biol.">
        <title>Genome sequencing provides insights into the evolution of gene families encoding plant cell wall-degrading enzymes in longhorned beetles.</title>
        <authorList>
            <person name="Shin N.R."/>
            <person name="Okamura Y."/>
            <person name="Kirsch R."/>
            <person name="Pauchet Y."/>
        </authorList>
    </citation>
    <scope>NUCLEOTIDE SEQUENCE</scope>
    <source>
        <strain evidence="3">AMC_N1</strain>
    </source>
</reference>
<dbReference type="Proteomes" id="UP001162162">
    <property type="component" value="Unassembled WGS sequence"/>
</dbReference>
<dbReference type="PANTHER" id="PTHR11717:SF7">
    <property type="entry name" value="LOW MOLECULAR WEIGHT PHOSPHOTYROSINE PROTEIN PHOSPHATASE"/>
    <property type="match status" value="1"/>
</dbReference>
<dbReference type="EC" id="3.1.3.48" evidence="1"/>
<dbReference type="GO" id="GO:0004725">
    <property type="term" value="F:protein tyrosine phosphatase activity"/>
    <property type="evidence" value="ECO:0007669"/>
    <property type="project" value="UniProtKB-EC"/>
</dbReference>
<dbReference type="EMBL" id="JAPWTK010000273">
    <property type="protein sequence ID" value="KAJ8943889.1"/>
    <property type="molecule type" value="Genomic_DNA"/>
</dbReference>
<dbReference type="PANTHER" id="PTHR11717">
    <property type="entry name" value="LOW MOLECULAR WEIGHT PROTEIN TYROSINE PHOSPHATASE"/>
    <property type="match status" value="1"/>
</dbReference>
<dbReference type="AlphaFoldDB" id="A0AAV8XXI4"/>
<evidence type="ECO:0000313" key="4">
    <source>
        <dbReference type="Proteomes" id="UP001162162"/>
    </source>
</evidence>
<dbReference type="Gene3D" id="3.40.50.2300">
    <property type="match status" value="1"/>
</dbReference>
<dbReference type="SUPFAM" id="SSF52788">
    <property type="entry name" value="Phosphotyrosine protein phosphatases I"/>
    <property type="match status" value="1"/>
</dbReference>
<organism evidence="3 4">
    <name type="scientific">Aromia moschata</name>
    <dbReference type="NCBI Taxonomy" id="1265417"/>
    <lineage>
        <taxon>Eukaryota</taxon>
        <taxon>Metazoa</taxon>
        <taxon>Ecdysozoa</taxon>
        <taxon>Arthropoda</taxon>
        <taxon>Hexapoda</taxon>
        <taxon>Insecta</taxon>
        <taxon>Pterygota</taxon>
        <taxon>Neoptera</taxon>
        <taxon>Endopterygota</taxon>
        <taxon>Coleoptera</taxon>
        <taxon>Polyphaga</taxon>
        <taxon>Cucujiformia</taxon>
        <taxon>Chrysomeloidea</taxon>
        <taxon>Cerambycidae</taxon>
        <taxon>Cerambycinae</taxon>
        <taxon>Callichromatini</taxon>
        <taxon>Aromia</taxon>
    </lineage>
</organism>
<dbReference type="InterPro" id="IPR036196">
    <property type="entry name" value="Ptyr_pPase_sf"/>
</dbReference>
<gene>
    <name evidence="3" type="ORF">NQ318_019496</name>
</gene>
<accession>A0AAV8XXI4</accession>
<protein>
    <recommendedName>
        <fullName evidence="1">protein-tyrosine-phosphatase</fullName>
        <ecNumber evidence="1">3.1.3.48</ecNumber>
    </recommendedName>
</protein>
<dbReference type="InterPro" id="IPR023485">
    <property type="entry name" value="Ptyr_pPase"/>
</dbReference>